<dbReference type="Proteomes" id="UP001301769">
    <property type="component" value="Unassembled WGS sequence"/>
</dbReference>
<gene>
    <name evidence="2" type="ORF">QBC37DRAFT_465524</name>
</gene>
<evidence type="ECO:0000313" key="2">
    <source>
        <dbReference type="EMBL" id="KAK4218631.1"/>
    </source>
</evidence>
<reference evidence="2" key="1">
    <citation type="journal article" date="2023" name="Mol. Phylogenet. Evol.">
        <title>Genome-scale phylogeny and comparative genomics of the fungal order Sordariales.</title>
        <authorList>
            <person name="Hensen N."/>
            <person name="Bonometti L."/>
            <person name="Westerberg I."/>
            <person name="Brannstrom I.O."/>
            <person name="Guillou S."/>
            <person name="Cros-Aarteil S."/>
            <person name="Calhoun S."/>
            <person name="Haridas S."/>
            <person name="Kuo A."/>
            <person name="Mondo S."/>
            <person name="Pangilinan J."/>
            <person name="Riley R."/>
            <person name="LaButti K."/>
            <person name="Andreopoulos B."/>
            <person name="Lipzen A."/>
            <person name="Chen C."/>
            <person name="Yan M."/>
            <person name="Daum C."/>
            <person name="Ng V."/>
            <person name="Clum A."/>
            <person name="Steindorff A."/>
            <person name="Ohm R.A."/>
            <person name="Martin F."/>
            <person name="Silar P."/>
            <person name="Natvig D.O."/>
            <person name="Lalanne C."/>
            <person name="Gautier V."/>
            <person name="Ament-Velasquez S.L."/>
            <person name="Kruys A."/>
            <person name="Hutchinson M.I."/>
            <person name="Powell A.J."/>
            <person name="Barry K."/>
            <person name="Miller A.N."/>
            <person name="Grigoriev I.V."/>
            <person name="Debuchy R."/>
            <person name="Gladieux P."/>
            <person name="Hiltunen Thoren M."/>
            <person name="Johannesson H."/>
        </authorList>
    </citation>
    <scope>NUCLEOTIDE SEQUENCE</scope>
    <source>
        <strain evidence="2">PSN293</strain>
    </source>
</reference>
<organism evidence="2 3">
    <name type="scientific">Rhypophila decipiens</name>
    <dbReference type="NCBI Taxonomy" id="261697"/>
    <lineage>
        <taxon>Eukaryota</taxon>
        <taxon>Fungi</taxon>
        <taxon>Dikarya</taxon>
        <taxon>Ascomycota</taxon>
        <taxon>Pezizomycotina</taxon>
        <taxon>Sordariomycetes</taxon>
        <taxon>Sordariomycetidae</taxon>
        <taxon>Sordariales</taxon>
        <taxon>Naviculisporaceae</taxon>
        <taxon>Rhypophila</taxon>
    </lineage>
</organism>
<reference evidence="2" key="2">
    <citation type="submission" date="2023-05" db="EMBL/GenBank/DDBJ databases">
        <authorList>
            <consortium name="Lawrence Berkeley National Laboratory"/>
            <person name="Steindorff A."/>
            <person name="Hensen N."/>
            <person name="Bonometti L."/>
            <person name="Westerberg I."/>
            <person name="Brannstrom I.O."/>
            <person name="Guillou S."/>
            <person name="Cros-Aarteil S."/>
            <person name="Calhoun S."/>
            <person name="Haridas S."/>
            <person name="Kuo A."/>
            <person name="Mondo S."/>
            <person name="Pangilinan J."/>
            <person name="Riley R."/>
            <person name="Labutti K."/>
            <person name="Andreopoulos B."/>
            <person name="Lipzen A."/>
            <person name="Chen C."/>
            <person name="Yanf M."/>
            <person name="Daum C."/>
            <person name="Ng V."/>
            <person name="Clum A."/>
            <person name="Ohm R."/>
            <person name="Martin F."/>
            <person name="Silar P."/>
            <person name="Natvig D."/>
            <person name="Lalanne C."/>
            <person name="Gautier V."/>
            <person name="Ament-Velasquez S.L."/>
            <person name="Kruys A."/>
            <person name="Hutchinson M.I."/>
            <person name="Powell A.J."/>
            <person name="Barry K."/>
            <person name="Miller A.N."/>
            <person name="Grigoriev I.V."/>
            <person name="Debuchy R."/>
            <person name="Gladieux P."/>
            <person name="Thoren M.H."/>
            <person name="Johannesson H."/>
        </authorList>
    </citation>
    <scope>NUCLEOTIDE SEQUENCE</scope>
    <source>
        <strain evidence="2">PSN293</strain>
    </source>
</reference>
<dbReference type="EMBL" id="MU858052">
    <property type="protein sequence ID" value="KAK4218631.1"/>
    <property type="molecule type" value="Genomic_DNA"/>
</dbReference>
<protein>
    <submittedName>
        <fullName evidence="2">Uncharacterized protein</fullName>
    </submittedName>
</protein>
<evidence type="ECO:0000313" key="3">
    <source>
        <dbReference type="Proteomes" id="UP001301769"/>
    </source>
</evidence>
<feature type="compositionally biased region" description="Acidic residues" evidence="1">
    <location>
        <begin position="214"/>
        <end position="229"/>
    </location>
</feature>
<feature type="region of interest" description="Disordered" evidence="1">
    <location>
        <begin position="184"/>
        <end position="229"/>
    </location>
</feature>
<keyword evidence="3" id="KW-1185">Reference proteome</keyword>
<sequence length="229" mass="26518">MSRRRPSIRLRSPQWAIIIPADPSNETGPVVKRWTIGDIHERFKRLKNPTGKHDNKEMELRFNNENRPATSFLFLRFMFTLVAIKNERDTSLPGWESVWASHYQEKPFQDPPGAYVRTCFLRAIYSYFGPTTLTTNDMKVIESYMVGESDGLDSVQLLPPIATTKQEEREVARLVHIALIRANPEKDDPNSDYDSDSDHDKHDYYSCPERSEGSESDVDAEFDFEPWVT</sequence>
<accession>A0AAN7BAF8</accession>
<comment type="caution">
    <text evidence="2">The sequence shown here is derived from an EMBL/GenBank/DDBJ whole genome shotgun (WGS) entry which is preliminary data.</text>
</comment>
<dbReference type="AlphaFoldDB" id="A0AAN7BAF8"/>
<proteinExistence type="predicted"/>
<name>A0AAN7BAF8_9PEZI</name>
<evidence type="ECO:0000256" key="1">
    <source>
        <dbReference type="SAM" id="MobiDB-lite"/>
    </source>
</evidence>
<feature type="compositionally biased region" description="Basic and acidic residues" evidence="1">
    <location>
        <begin position="196"/>
        <end position="213"/>
    </location>
</feature>